<sequence>MSMRLYKIASNVPHWWEELDARERKLAEAAISYHSLLNPGQTITYAFYMGSSEQFPVLTSTETFTEDYCADAENLGQVTARSLVEARKPTESLDKTLRPLEDSNHRYIRLTPTVTNDSVQRQRPEKRLIHRVYDFLEDKTPQFLDEARVAGWALKESRAKQYVERYGMADVIEALVEKEGAETWKPVPPRSHNGPRAALFGLHWLQSGGAERWAIEAIQIAREAGLLPIVITDQQSHHNWITRPELDGCILLPLDFPLQVDPGGEPLLAVLSQVFNISSVFVHHCGWLYERLPWIRQHIPGVYISDSLHIVEYAKGGYPGTGALFDDYIDEHHVISPQLVDWLIEYREINPSKITLAPLIGLTTDTELGYRERPDDREFTIAFIGRLARQKRPDVFLSLAAALYRRYPNIRFILQGDGELESMVDKRTATLGLGRVIERRHEDVPVSQTLADSDLLLLTSGNEGLTLTTLEAVAAGVPVISADVGSQRTLIPKQALLPRRGRAMVRKAVPLVGALMADDRKRRRLWEAEVHAVEEFSALQSAADWMRTTVKRIKETGSDHHG</sequence>
<dbReference type="PANTHER" id="PTHR12526">
    <property type="entry name" value="GLYCOSYLTRANSFERASE"/>
    <property type="match status" value="1"/>
</dbReference>
<name>A0A6N7VUF9_9ACTO</name>
<evidence type="ECO:0000256" key="1">
    <source>
        <dbReference type="ARBA" id="ARBA00022679"/>
    </source>
</evidence>
<dbReference type="Proteomes" id="UP000470875">
    <property type="component" value="Unassembled WGS sequence"/>
</dbReference>
<comment type="caution">
    <text evidence="3">The sequence shown here is derived from an EMBL/GenBank/DDBJ whole genome shotgun (WGS) entry which is preliminary data.</text>
</comment>
<gene>
    <name evidence="3" type="ORF">FYJ24_11765</name>
</gene>
<evidence type="ECO:0000313" key="3">
    <source>
        <dbReference type="EMBL" id="MSS85407.1"/>
    </source>
</evidence>
<dbReference type="InterPro" id="IPR001296">
    <property type="entry name" value="Glyco_trans_1"/>
</dbReference>
<dbReference type="SUPFAM" id="SSF53756">
    <property type="entry name" value="UDP-Glycosyltransferase/glycogen phosphorylase"/>
    <property type="match status" value="1"/>
</dbReference>
<reference evidence="3 4" key="1">
    <citation type="submission" date="2019-08" db="EMBL/GenBank/DDBJ databases">
        <title>In-depth cultivation of the pig gut microbiome towards novel bacterial diversity and tailored functional studies.</title>
        <authorList>
            <person name="Wylensek D."/>
            <person name="Hitch T.C.A."/>
            <person name="Clavel T."/>
        </authorList>
    </citation>
    <scope>NUCLEOTIDE SEQUENCE [LARGE SCALE GENOMIC DNA]</scope>
    <source>
        <strain evidence="3 4">WB03_NA08</strain>
    </source>
</reference>
<dbReference type="Pfam" id="PF00534">
    <property type="entry name" value="Glycos_transf_1"/>
    <property type="match status" value="1"/>
</dbReference>
<proteinExistence type="predicted"/>
<dbReference type="PANTHER" id="PTHR12526:SF638">
    <property type="entry name" value="SPORE COAT PROTEIN SA"/>
    <property type="match status" value="1"/>
</dbReference>
<dbReference type="GO" id="GO:0016757">
    <property type="term" value="F:glycosyltransferase activity"/>
    <property type="evidence" value="ECO:0007669"/>
    <property type="project" value="InterPro"/>
</dbReference>
<keyword evidence="4" id="KW-1185">Reference proteome</keyword>
<dbReference type="AlphaFoldDB" id="A0A6N7VUF9"/>
<accession>A0A6N7VUF9</accession>
<dbReference type="EMBL" id="VULO01000017">
    <property type="protein sequence ID" value="MSS85407.1"/>
    <property type="molecule type" value="Genomic_DNA"/>
</dbReference>
<feature type="domain" description="Glycosyl transferase family 1" evidence="2">
    <location>
        <begin position="374"/>
        <end position="491"/>
    </location>
</feature>
<organism evidence="3 4">
    <name type="scientific">Scrofimicrobium canadense</name>
    <dbReference type="NCBI Taxonomy" id="2652290"/>
    <lineage>
        <taxon>Bacteria</taxon>
        <taxon>Bacillati</taxon>
        <taxon>Actinomycetota</taxon>
        <taxon>Actinomycetes</taxon>
        <taxon>Actinomycetales</taxon>
        <taxon>Actinomycetaceae</taxon>
        <taxon>Scrofimicrobium</taxon>
    </lineage>
</organism>
<dbReference type="Gene3D" id="3.40.50.2000">
    <property type="entry name" value="Glycogen Phosphorylase B"/>
    <property type="match status" value="1"/>
</dbReference>
<evidence type="ECO:0000313" key="4">
    <source>
        <dbReference type="Proteomes" id="UP000470875"/>
    </source>
</evidence>
<evidence type="ECO:0000259" key="2">
    <source>
        <dbReference type="Pfam" id="PF00534"/>
    </source>
</evidence>
<keyword evidence="1 3" id="KW-0808">Transferase</keyword>
<protein>
    <submittedName>
        <fullName evidence="3">Glycosyltransferase family 4 protein</fullName>
    </submittedName>
</protein>